<feature type="non-terminal residue" evidence="12">
    <location>
        <position position="380"/>
    </location>
</feature>
<keyword evidence="8" id="KW-1015">Disulfide bond</keyword>
<evidence type="ECO:0000259" key="11">
    <source>
        <dbReference type="PROSITE" id="PS50835"/>
    </source>
</evidence>
<evidence type="ECO:0000256" key="3">
    <source>
        <dbReference type="ARBA" id="ARBA00022729"/>
    </source>
</evidence>
<evidence type="ECO:0000256" key="5">
    <source>
        <dbReference type="ARBA" id="ARBA00022889"/>
    </source>
</evidence>
<name>A0AAV2SJV3_MEGNR</name>
<feature type="domain" description="Ig-like" evidence="11">
    <location>
        <begin position="171"/>
        <end position="251"/>
    </location>
</feature>
<accession>A0AAV2SJV3</accession>
<dbReference type="GO" id="GO:0007156">
    <property type="term" value="P:homophilic cell adhesion via plasma membrane adhesion molecules"/>
    <property type="evidence" value="ECO:0007669"/>
    <property type="project" value="TreeGrafter"/>
</dbReference>
<keyword evidence="9" id="KW-0393">Immunoglobulin domain</keyword>
<dbReference type="InterPro" id="IPR003599">
    <property type="entry name" value="Ig_sub"/>
</dbReference>
<protein>
    <recommendedName>
        <fullName evidence="11">Ig-like domain-containing protein</fullName>
    </recommendedName>
</protein>
<keyword evidence="7" id="KW-0472">Membrane</keyword>
<dbReference type="Pfam" id="PF13927">
    <property type="entry name" value="Ig_3"/>
    <property type="match status" value="1"/>
</dbReference>
<dbReference type="InterPro" id="IPR007110">
    <property type="entry name" value="Ig-like_dom"/>
</dbReference>
<dbReference type="InterPro" id="IPR013783">
    <property type="entry name" value="Ig-like_fold"/>
</dbReference>
<keyword evidence="4" id="KW-0677">Repeat</keyword>
<evidence type="ECO:0000313" key="13">
    <source>
        <dbReference type="Proteomes" id="UP001497623"/>
    </source>
</evidence>
<dbReference type="AlphaFoldDB" id="A0AAV2SJV3"/>
<evidence type="ECO:0000256" key="6">
    <source>
        <dbReference type="ARBA" id="ARBA00022989"/>
    </source>
</evidence>
<dbReference type="GO" id="GO:0030424">
    <property type="term" value="C:axon"/>
    <property type="evidence" value="ECO:0007669"/>
    <property type="project" value="TreeGrafter"/>
</dbReference>
<dbReference type="GO" id="GO:0070593">
    <property type="term" value="P:dendrite self-avoidance"/>
    <property type="evidence" value="ECO:0007669"/>
    <property type="project" value="TreeGrafter"/>
</dbReference>
<evidence type="ECO:0000256" key="1">
    <source>
        <dbReference type="ARBA" id="ARBA00004167"/>
    </source>
</evidence>
<evidence type="ECO:0000256" key="8">
    <source>
        <dbReference type="ARBA" id="ARBA00023157"/>
    </source>
</evidence>
<evidence type="ECO:0000256" key="10">
    <source>
        <dbReference type="SAM" id="MobiDB-lite"/>
    </source>
</evidence>
<reference evidence="12 13" key="1">
    <citation type="submission" date="2024-05" db="EMBL/GenBank/DDBJ databases">
        <authorList>
            <person name="Wallberg A."/>
        </authorList>
    </citation>
    <scope>NUCLEOTIDE SEQUENCE [LARGE SCALE GENOMIC DNA]</scope>
</reference>
<keyword evidence="2" id="KW-0812">Transmembrane</keyword>
<dbReference type="InterPro" id="IPR036179">
    <property type="entry name" value="Ig-like_dom_sf"/>
</dbReference>
<dbReference type="Proteomes" id="UP001497623">
    <property type="component" value="Unassembled WGS sequence"/>
</dbReference>
<keyword evidence="5" id="KW-0130">Cell adhesion</keyword>
<keyword evidence="3" id="KW-0732">Signal</keyword>
<dbReference type="InterPro" id="IPR003598">
    <property type="entry name" value="Ig_sub2"/>
</dbReference>
<dbReference type="Pfam" id="PF07679">
    <property type="entry name" value="I-set"/>
    <property type="match status" value="2"/>
</dbReference>
<comment type="subcellular location">
    <subcellularLocation>
        <location evidence="1">Membrane</location>
        <topology evidence="1">Single-pass membrane protein</topology>
    </subcellularLocation>
</comment>
<evidence type="ECO:0000256" key="2">
    <source>
        <dbReference type="ARBA" id="ARBA00022692"/>
    </source>
</evidence>
<dbReference type="SMART" id="SM00408">
    <property type="entry name" value="IGc2"/>
    <property type="match status" value="3"/>
</dbReference>
<organism evidence="12 13">
    <name type="scientific">Meganyctiphanes norvegica</name>
    <name type="common">Northern krill</name>
    <name type="synonym">Thysanopoda norvegica</name>
    <dbReference type="NCBI Taxonomy" id="48144"/>
    <lineage>
        <taxon>Eukaryota</taxon>
        <taxon>Metazoa</taxon>
        <taxon>Ecdysozoa</taxon>
        <taxon>Arthropoda</taxon>
        <taxon>Crustacea</taxon>
        <taxon>Multicrustacea</taxon>
        <taxon>Malacostraca</taxon>
        <taxon>Eumalacostraca</taxon>
        <taxon>Eucarida</taxon>
        <taxon>Euphausiacea</taxon>
        <taxon>Euphausiidae</taxon>
        <taxon>Meganyctiphanes</taxon>
    </lineage>
</organism>
<feature type="non-terminal residue" evidence="12">
    <location>
        <position position="1"/>
    </location>
</feature>
<dbReference type="GO" id="GO:0005886">
    <property type="term" value="C:plasma membrane"/>
    <property type="evidence" value="ECO:0007669"/>
    <property type="project" value="TreeGrafter"/>
</dbReference>
<dbReference type="EMBL" id="CAXKWB010073195">
    <property type="protein sequence ID" value="CAL4196854.1"/>
    <property type="molecule type" value="Genomic_DNA"/>
</dbReference>
<dbReference type="GO" id="GO:0098632">
    <property type="term" value="F:cell-cell adhesion mediator activity"/>
    <property type="evidence" value="ECO:0007669"/>
    <property type="project" value="TreeGrafter"/>
</dbReference>
<dbReference type="PROSITE" id="PS50835">
    <property type="entry name" value="IG_LIKE"/>
    <property type="match status" value="3"/>
</dbReference>
<feature type="region of interest" description="Disordered" evidence="10">
    <location>
        <begin position="13"/>
        <end position="47"/>
    </location>
</feature>
<sequence length="380" mass="41713">NGNGTFKIFRVHNESNPANPSELKTGLDHEKASGIKTSNGSEENENRGQYKVPIGLRRSSRDIGMSHYARPERPPQLRYTPVEQTVSPGSPVSLKCSAIGSPAPAITWNRDHQPLMPSHRINFGSFQLHGEIISHMNLSDVTQHEGGIYTCTASNSVGSVSHSARINVFGPPFVRGMNNVTVKAGDNAYLWCPAGGFPRPTVTWLREGQRLPQGHRQTVHINGTLIVRNVQISDTGKYSCVVSIQGQTETSEAFLHILKPPEIDPFTINREKEEGDRLQLSCAVSKGDLPMTINWLKDGRHMQHDPMVEIKQTSDFTKALFFKSLKEHHAGSYTCEVANAAASVNHTAVLHIKLSPRWSVEPQSGTALVGSSMVLDCGAR</sequence>
<keyword evidence="6" id="KW-1133">Transmembrane helix</keyword>
<feature type="domain" description="Ig-like" evidence="11">
    <location>
        <begin position="75"/>
        <end position="167"/>
    </location>
</feature>
<evidence type="ECO:0000256" key="9">
    <source>
        <dbReference type="ARBA" id="ARBA00023319"/>
    </source>
</evidence>
<evidence type="ECO:0000256" key="4">
    <source>
        <dbReference type="ARBA" id="ARBA00022737"/>
    </source>
</evidence>
<evidence type="ECO:0000256" key="7">
    <source>
        <dbReference type="ARBA" id="ARBA00023136"/>
    </source>
</evidence>
<dbReference type="SMART" id="SM00409">
    <property type="entry name" value="IG"/>
    <property type="match status" value="3"/>
</dbReference>
<dbReference type="FunFam" id="2.60.40.10:FF:000031">
    <property type="entry name" value="Myosin-binding protein C, slow type"/>
    <property type="match status" value="1"/>
</dbReference>
<feature type="domain" description="Ig-like" evidence="11">
    <location>
        <begin position="261"/>
        <end position="351"/>
    </location>
</feature>
<dbReference type="FunFam" id="2.60.40.10:FF:000333">
    <property type="entry name" value="Down syndrome cell adhesion molecule"/>
    <property type="match status" value="1"/>
</dbReference>
<gene>
    <name evidence="12" type="ORF">MNOR_LOCUS37211</name>
</gene>
<dbReference type="PANTHER" id="PTHR10075:SF14">
    <property type="entry name" value="CELL ADHESION MOLECULE DSCAM2-RELATED"/>
    <property type="match status" value="1"/>
</dbReference>
<evidence type="ECO:0000313" key="12">
    <source>
        <dbReference type="EMBL" id="CAL4196854.1"/>
    </source>
</evidence>
<keyword evidence="13" id="KW-1185">Reference proteome</keyword>
<comment type="caution">
    <text evidence="12">The sequence shown here is derived from an EMBL/GenBank/DDBJ whole genome shotgun (WGS) entry which is preliminary data.</text>
</comment>
<proteinExistence type="predicted"/>
<dbReference type="InterPro" id="IPR013098">
    <property type="entry name" value="Ig_I-set"/>
</dbReference>
<dbReference type="PANTHER" id="PTHR10075">
    <property type="entry name" value="BASIGIN RELATED"/>
    <property type="match status" value="1"/>
</dbReference>
<dbReference type="Gene3D" id="2.60.40.10">
    <property type="entry name" value="Immunoglobulins"/>
    <property type="match status" value="3"/>
</dbReference>
<dbReference type="GO" id="GO:0007411">
    <property type="term" value="P:axon guidance"/>
    <property type="evidence" value="ECO:0007669"/>
    <property type="project" value="TreeGrafter"/>
</dbReference>
<dbReference type="FunFam" id="2.60.40.10:FF:000017">
    <property type="entry name" value="Down syndrome cell adhesion molecule b"/>
    <property type="match status" value="1"/>
</dbReference>
<dbReference type="SUPFAM" id="SSF48726">
    <property type="entry name" value="Immunoglobulin"/>
    <property type="match status" value="3"/>
</dbReference>